<dbReference type="Gene3D" id="3.30.160.60">
    <property type="entry name" value="Classic Zinc Finger"/>
    <property type="match status" value="1"/>
</dbReference>
<reference evidence="9" key="1">
    <citation type="submission" date="2018-11" db="EMBL/GenBank/DDBJ databases">
        <title>Complete genome sequence of Paenibacillus sp. ML311-T8.</title>
        <authorList>
            <person name="Nam Y.-D."/>
            <person name="Kang J."/>
            <person name="Chung W.-H."/>
            <person name="Park Y.S."/>
        </authorList>
    </citation>
    <scope>NUCLEOTIDE SEQUENCE [LARGE SCALE GENOMIC DNA]</scope>
    <source>
        <strain evidence="9">ML311-T8</strain>
    </source>
</reference>
<comment type="function">
    <text evidence="7">Functions as a peptidoglycan terminase that cleaves nascent peptidoglycan strands endolytically to terminate their elongation.</text>
</comment>
<name>A0A6B8RIT2_9BACL</name>
<dbReference type="EMBL" id="CP034235">
    <property type="protein sequence ID" value="QGQ95482.1"/>
    <property type="molecule type" value="Genomic_DNA"/>
</dbReference>
<keyword evidence="4 7" id="KW-0472">Membrane</keyword>
<evidence type="ECO:0000256" key="1">
    <source>
        <dbReference type="ARBA" id="ARBA00022475"/>
    </source>
</evidence>
<keyword evidence="3 7" id="KW-1133">Transmembrane helix</keyword>
<protein>
    <recommendedName>
        <fullName evidence="7">Endolytic murein transglycosylase</fullName>
        <ecNumber evidence="7">4.2.2.29</ecNumber>
    </recommendedName>
    <alternativeName>
        <fullName evidence="7">Peptidoglycan lytic transglycosylase</fullName>
    </alternativeName>
    <alternativeName>
        <fullName evidence="7">Peptidoglycan polymerization terminase</fullName>
    </alternativeName>
</protein>
<keyword evidence="5 7" id="KW-0456">Lyase</keyword>
<dbReference type="AlphaFoldDB" id="A0A6B8RIT2"/>
<evidence type="ECO:0000256" key="6">
    <source>
        <dbReference type="ARBA" id="ARBA00023316"/>
    </source>
</evidence>
<keyword evidence="9" id="KW-1185">Reference proteome</keyword>
<evidence type="ECO:0000256" key="7">
    <source>
        <dbReference type="HAMAP-Rule" id="MF_02065"/>
    </source>
</evidence>
<dbReference type="PANTHER" id="PTHR30518">
    <property type="entry name" value="ENDOLYTIC MUREIN TRANSGLYCOSYLASE"/>
    <property type="match status" value="1"/>
</dbReference>
<dbReference type="OrthoDB" id="9814591at2"/>
<dbReference type="CDD" id="cd08010">
    <property type="entry name" value="MltG_like"/>
    <property type="match status" value="1"/>
</dbReference>
<comment type="catalytic activity">
    <reaction evidence="7">
        <text>a peptidoglycan chain = a peptidoglycan chain with N-acetyl-1,6-anhydromuramyl-[peptide] at the reducing end + a peptidoglycan chain with N-acetylglucosamine at the non-reducing end.</text>
        <dbReference type="EC" id="4.2.2.29"/>
    </reaction>
</comment>
<keyword evidence="1 7" id="KW-1003">Cell membrane</keyword>
<evidence type="ECO:0000313" key="9">
    <source>
        <dbReference type="Proteomes" id="UP000426246"/>
    </source>
</evidence>
<evidence type="ECO:0000256" key="5">
    <source>
        <dbReference type="ARBA" id="ARBA00023239"/>
    </source>
</evidence>
<keyword evidence="2 7" id="KW-0812">Transmembrane</keyword>
<evidence type="ECO:0000256" key="2">
    <source>
        <dbReference type="ARBA" id="ARBA00022692"/>
    </source>
</evidence>
<dbReference type="EC" id="4.2.2.29" evidence="7"/>
<comment type="subcellular location">
    <subcellularLocation>
        <location evidence="7">Cell membrane</location>
        <topology evidence="7">Single-pass membrane protein</topology>
    </subcellularLocation>
</comment>
<dbReference type="RefSeq" id="WP_155700519.1">
    <property type="nucleotide sequence ID" value="NZ_CP034235.1"/>
</dbReference>
<proteinExistence type="inferred from homology"/>
<comment type="similarity">
    <text evidence="7">Belongs to the transglycosylase MltG family.</text>
</comment>
<dbReference type="InterPro" id="IPR003770">
    <property type="entry name" value="MLTG-like"/>
</dbReference>
<dbReference type="Pfam" id="PF02618">
    <property type="entry name" value="YceG"/>
    <property type="match status" value="1"/>
</dbReference>
<dbReference type="GO" id="GO:0071555">
    <property type="term" value="P:cell wall organization"/>
    <property type="evidence" value="ECO:0007669"/>
    <property type="project" value="UniProtKB-KW"/>
</dbReference>
<dbReference type="NCBIfam" id="TIGR00247">
    <property type="entry name" value="endolytic transglycosylase MltG"/>
    <property type="match status" value="1"/>
</dbReference>
<feature type="site" description="Important for catalytic activity" evidence="7">
    <location>
        <position position="250"/>
    </location>
</feature>
<evidence type="ECO:0000313" key="8">
    <source>
        <dbReference type="EMBL" id="QGQ95482.1"/>
    </source>
</evidence>
<organism evidence="8 9">
    <name type="scientific">Paenibacillus psychroresistens</name>
    <dbReference type="NCBI Taxonomy" id="1778678"/>
    <lineage>
        <taxon>Bacteria</taxon>
        <taxon>Bacillati</taxon>
        <taxon>Bacillota</taxon>
        <taxon>Bacilli</taxon>
        <taxon>Bacillales</taxon>
        <taxon>Paenibacillaceae</taxon>
        <taxon>Paenibacillus</taxon>
    </lineage>
</organism>
<accession>A0A6B8RIT2</accession>
<evidence type="ECO:0000256" key="3">
    <source>
        <dbReference type="ARBA" id="ARBA00022989"/>
    </source>
</evidence>
<evidence type="ECO:0000256" key="4">
    <source>
        <dbReference type="ARBA" id="ARBA00023136"/>
    </source>
</evidence>
<feature type="transmembrane region" description="Helical" evidence="7">
    <location>
        <begin position="21"/>
        <end position="41"/>
    </location>
</feature>
<dbReference type="HAMAP" id="MF_02065">
    <property type="entry name" value="MltG"/>
    <property type="match status" value="1"/>
</dbReference>
<sequence>MDFSEQSSKLKPNRLLKVFKVIIIVIVILLILLAGLAFYGWRYVTKELKPVAASEQVVRFTIPTGSNPTQISDILEENGLIRNSSMFWYYLKYTKEGIQFKAGTYEMKPGLKNKEIIDHLNKGDIVKVEVMRFTIPEGFNVEQIAAKLSTQKLVDKTAFIATTDSDRSYSCGWTADIPSDKAIKHRLEGYLYPDTYEMKKDSTTEDIIERMLCEWDNKLEQLPADWQTQLEKQGLSFHELLTLASLVEREVVVEEERAKVAGVIYNRLKDKMPLQIDATVQYLFDESKERLYEKDLLIESPYNTYLHTGLPPGPIASPSLASIKAALYPEVTKFLFYVTKKDGTSGHLFAETFAQHKKNIAKSNAKK</sequence>
<dbReference type="GO" id="GO:0009252">
    <property type="term" value="P:peptidoglycan biosynthetic process"/>
    <property type="evidence" value="ECO:0007669"/>
    <property type="project" value="UniProtKB-UniRule"/>
</dbReference>
<dbReference type="KEGG" id="ppsc:EHS13_11600"/>
<keyword evidence="6 7" id="KW-0961">Cell wall biogenesis/degradation</keyword>
<dbReference type="GO" id="GO:0008932">
    <property type="term" value="F:lytic endotransglycosylase activity"/>
    <property type="evidence" value="ECO:0007669"/>
    <property type="project" value="UniProtKB-UniRule"/>
</dbReference>
<dbReference type="GO" id="GO:0005886">
    <property type="term" value="C:plasma membrane"/>
    <property type="evidence" value="ECO:0007669"/>
    <property type="project" value="UniProtKB-SubCell"/>
</dbReference>
<gene>
    <name evidence="7 8" type="primary">mltG</name>
    <name evidence="8" type="ORF">EHS13_11600</name>
</gene>
<dbReference type="Gene3D" id="3.30.1490.480">
    <property type="entry name" value="Endolytic murein transglycosylase"/>
    <property type="match status" value="2"/>
</dbReference>
<dbReference type="PANTHER" id="PTHR30518:SF2">
    <property type="entry name" value="ENDOLYTIC MUREIN TRANSGLYCOSYLASE"/>
    <property type="match status" value="1"/>
</dbReference>
<dbReference type="Proteomes" id="UP000426246">
    <property type="component" value="Chromosome"/>
</dbReference>